<accession>A0A1L7WRD8</accession>
<evidence type="ECO:0000313" key="3">
    <source>
        <dbReference type="Proteomes" id="UP000184330"/>
    </source>
</evidence>
<name>A0A1L7WRD8_9HELO</name>
<dbReference type="AlphaFoldDB" id="A0A1L7WRD8"/>
<feature type="compositionally biased region" description="Basic and acidic residues" evidence="1">
    <location>
        <begin position="733"/>
        <end position="754"/>
    </location>
</feature>
<evidence type="ECO:0000313" key="2">
    <source>
        <dbReference type="EMBL" id="CZR55330.1"/>
    </source>
</evidence>
<reference evidence="2 3" key="1">
    <citation type="submission" date="2016-03" db="EMBL/GenBank/DDBJ databases">
        <authorList>
            <person name="Ploux O."/>
        </authorList>
    </citation>
    <scope>NUCLEOTIDE SEQUENCE [LARGE SCALE GENOMIC DNA]</scope>
    <source>
        <strain evidence="2 3">UAMH 11012</strain>
    </source>
</reference>
<keyword evidence="3" id="KW-1185">Reference proteome</keyword>
<dbReference type="EMBL" id="FJOG01000006">
    <property type="protein sequence ID" value="CZR55330.1"/>
    <property type="molecule type" value="Genomic_DNA"/>
</dbReference>
<evidence type="ECO:0000256" key="1">
    <source>
        <dbReference type="SAM" id="MobiDB-lite"/>
    </source>
</evidence>
<dbReference type="OrthoDB" id="5428138at2759"/>
<organism evidence="2 3">
    <name type="scientific">Phialocephala subalpina</name>
    <dbReference type="NCBI Taxonomy" id="576137"/>
    <lineage>
        <taxon>Eukaryota</taxon>
        <taxon>Fungi</taxon>
        <taxon>Dikarya</taxon>
        <taxon>Ascomycota</taxon>
        <taxon>Pezizomycotina</taxon>
        <taxon>Leotiomycetes</taxon>
        <taxon>Helotiales</taxon>
        <taxon>Mollisiaceae</taxon>
        <taxon>Phialocephala</taxon>
        <taxon>Phialocephala fortinii species complex</taxon>
    </lineage>
</organism>
<dbReference type="Proteomes" id="UP000184330">
    <property type="component" value="Unassembled WGS sequence"/>
</dbReference>
<dbReference type="STRING" id="576137.A0A1L7WRD8"/>
<feature type="compositionally biased region" description="Polar residues" evidence="1">
    <location>
        <begin position="59"/>
        <end position="68"/>
    </location>
</feature>
<feature type="region of interest" description="Disordered" evidence="1">
    <location>
        <begin position="723"/>
        <end position="764"/>
    </location>
</feature>
<feature type="region of interest" description="Disordered" evidence="1">
    <location>
        <begin position="29"/>
        <end position="78"/>
    </location>
</feature>
<sequence length="801" mass="90923">MVSKKSSFGGHNSRAGRIIVKPVITRDGSRDWVVDPPASTEAYPTTTPPTWGDSWDATPATSSKQFESNFPPLSASSAEEPVVSSPEEQFWAQQSAVTEQDVESQPVANFEVRKVSPAAESNTSFSSSQDTLVDLSTATPTLSTAPLGSWPDISTPLVPQTVQQETWAVEPAPVIPQAVPQETWASVSAPVISQTLPPKTWAAIAAPPTQKPAPKGAKKVISSKKTPVQYSGWGTAPTQVWVDPEPEPWVDPTPAKTEEELLKEKVDAACQGWPWTGVPDKLVTLAPYTLNEHPSGGAVKLPRIDQESKFFKRLLNFNDIAFLILRDVFKYHSSLWKLSATCQQMFQVISGLVDIWDMTSGYFNNCDKNPVKDGSVIDPFHAGSVSAHLIITPIRRPEGPATYAEQIKNLRLLGVSVLNFGASLRNVHFHRVPFLNINVLELLIPQMSKLEVLGIYNCLLMHIGTGLRLLEILEVDRLKGKEHSVNLDFYPMYHLGPDNDEHYRGRYGVSWDNTQMDTRLGIWSLAKRIIEKARAQNIDLKSPHTMFRQWLEKTPCWRVEWTLNSFSWPDTKPLEIAAMVEYPLTLGYPEEFEKHQCYTIAPKGWWDRMFYCKGCGDNQLGVFFSHFHAPVRLDNQRHLAIERCYGCMLTHILRREVDHYKQKKRQIVKEWLSEERLEEDTTGINPVMVKVRDWNRIDLRKAVEVDYYLHDAEQTAINLDNRRQRDMTVVSKKNPDPYDRETQERQRPLQDSETRGLTGMGGRAPDVLKEKEFERICLNPVGADKFQWYRRDRYTGHGLHM</sequence>
<protein>
    <submittedName>
        <fullName evidence="2">Uncharacterized protein</fullName>
    </submittedName>
</protein>
<gene>
    <name evidence="2" type="ORF">PAC_05217</name>
</gene>
<proteinExistence type="predicted"/>